<evidence type="ECO:0000313" key="4">
    <source>
        <dbReference type="Proteomes" id="UP000622890"/>
    </source>
</evidence>
<evidence type="ECO:0000313" key="3">
    <source>
        <dbReference type="EMBL" id="MBK4739010.1"/>
    </source>
</evidence>
<dbReference type="Proteomes" id="UP000622890">
    <property type="component" value="Unassembled WGS sequence"/>
</dbReference>
<accession>A0A934T0Y2</accession>
<dbReference type="InterPro" id="IPR039552">
    <property type="entry name" value="IS66_C"/>
</dbReference>
<feature type="domain" description="Transposase IS66 C-terminal" evidence="2">
    <location>
        <begin position="83"/>
        <end position="120"/>
    </location>
</feature>
<dbReference type="AlphaFoldDB" id="A0A934T0Y2"/>
<dbReference type="PANTHER" id="PTHR33678">
    <property type="entry name" value="BLL1576 PROTEIN"/>
    <property type="match status" value="1"/>
</dbReference>
<evidence type="ECO:0000259" key="2">
    <source>
        <dbReference type="Pfam" id="PF13817"/>
    </source>
</evidence>
<sequence>MLESLHAWLQGALTRLSAKSETSKAIHYMLDRWQALTRYVNDGRIEIDNNIAEQALRTVAVGRKNWLHCGSDAGGERAAAMYSLIGSAKMNGLDPFAYLRHVLTHLPDLPITRIDEMLPWNVTSALATESA</sequence>
<dbReference type="InterPro" id="IPR004291">
    <property type="entry name" value="Transposase_IS66_central"/>
</dbReference>
<proteinExistence type="predicted"/>
<organism evidence="3 4">
    <name type="scientific">Noviherbaspirillum pedocola</name>
    <dbReference type="NCBI Taxonomy" id="2801341"/>
    <lineage>
        <taxon>Bacteria</taxon>
        <taxon>Pseudomonadati</taxon>
        <taxon>Pseudomonadota</taxon>
        <taxon>Betaproteobacteria</taxon>
        <taxon>Burkholderiales</taxon>
        <taxon>Oxalobacteraceae</taxon>
        <taxon>Noviherbaspirillum</taxon>
    </lineage>
</organism>
<protein>
    <submittedName>
        <fullName evidence="3">Transposase</fullName>
    </submittedName>
</protein>
<feature type="domain" description="Transposase IS66 central" evidence="1">
    <location>
        <begin position="2"/>
        <end position="76"/>
    </location>
</feature>
<dbReference type="Pfam" id="PF03050">
    <property type="entry name" value="DDE_Tnp_IS66"/>
    <property type="match status" value="1"/>
</dbReference>
<dbReference type="Pfam" id="PF13817">
    <property type="entry name" value="DDE_Tnp_IS66_C"/>
    <property type="match status" value="1"/>
</dbReference>
<reference evidence="3" key="1">
    <citation type="submission" date="2021-01" db="EMBL/GenBank/DDBJ databases">
        <title>Genome sequence of strain Noviherbaspirillum sp. DKR-6.</title>
        <authorList>
            <person name="Chaudhary D.K."/>
        </authorList>
    </citation>
    <scope>NUCLEOTIDE SEQUENCE</scope>
    <source>
        <strain evidence="3">DKR-6</strain>
    </source>
</reference>
<comment type="caution">
    <text evidence="3">The sequence shown here is derived from an EMBL/GenBank/DDBJ whole genome shotgun (WGS) entry which is preliminary data.</text>
</comment>
<gene>
    <name evidence="3" type="ORF">JJB74_30735</name>
</gene>
<name>A0A934T0Y2_9BURK</name>
<dbReference type="InterPro" id="IPR052344">
    <property type="entry name" value="Transposase-related"/>
</dbReference>
<dbReference type="EMBL" id="JAEPBG010000034">
    <property type="protein sequence ID" value="MBK4739010.1"/>
    <property type="molecule type" value="Genomic_DNA"/>
</dbReference>
<evidence type="ECO:0000259" key="1">
    <source>
        <dbReference type="Pfam" id="PF03050"/>
    </source>
</evidence>
<keyword evidence="4" id="KW-1185">Reference proteome</keyword>
<dbReference type="PANTHER" id="PTHR33678:SF1">
    <property type="entry name" value="BLL1576 PROTEIN"/>
    <property type="match status" value="1"/>
</dbReference>